<dbReference type="AlphaFoldDB" id="A0A1H4GWZ7"/>
<keyword evidence="1" id="KW-0175">Coiled coil</keyword>
<dbReference type="Proteomes" id="UP000199397">
    <property type="component" value="Unassembled WGS sequence"/>
</dbReference>
<dbReference type="GO" id="GO:0004803">
    <property type="term" value="F:transposase activity"/>
    <property type="evidence" value="ECO:0007669"/>
    <property type="project" value="InterPro"/>
</dbReference>
<keyword evidence="5" id="KW-1185">Reference proteome</keyword>
<proteinExistence type="predicted"/>
<feature type="domain" description="Transposase IS116/IS110/IS902 C-terminal" evidence="3">
    <location>
        <begin position="195"/>
        <end position="278"/>
    </location>
</feature>
<dbReference type="OrthoDB" id="9795150at2"/>
<evidence type="ECO:0000259" key="3">
    <source>
        <dbReference type="Pfam" id="PF02371"/>
    </source>
</evidence>
<protein>
    <submittedName>
        <fullName evidence="4">Transposase</fullName>
    </submittedName>
</protein>
<sequence length="317" mass="35114">MSTPNRSSEINVGVDVGKFQLDIHIRPADIHFSVSNDTQGIREALKTLGKHRPDRIVVEATGRLEQAFVCACAKAGLPFVIANPVHIKKFAGAIGQLAKTDKLDARLIARYGEMIQPELSKLKPEIIKDISDLLSRRNQLVKMQTMEKNRLQIMPKSVQGSLQAILKTLQKEIAKLDKQLLTLIDSCEEYREKSDILKSVPGVGNVTVITLLSCFPELGYITNKQAAALAGVAPMNRESGRYHGVRKIRGGRHQVRTVIFMGMMSAIQCNPVFKAKYEALVKAGKSKKVALIACVRKLIVTLNSMVRDGTKWRSEMA</sequence>
<dbReference type="InterPro" id="IPR003346">
    <property type="entry name" value="Transposase_20"/>
</dbReference>
<dbReference type="Pfam" id="PF02371">
    <property type="entry name" value="Transposase_20"/>
    <property type="match status" value="1"/>
</dbReference>
<feature type="coiled-coil region" evidence="1">
    <location>
        <begin position="159"/>
        <end position="193"/>
    </location>
</feature>
<dbReference type="GO" id="GO:0006313">
    <property type="term" value="P:DNA transposition"/>
    <property type="evidence" value="ECO:0007669"/>
    <property type="project" value="InterPro"/>
</dbReference>
<evidence type="ECO:0000313" key="5">
    <source>
        <dbReference type="Proteomes" id="UP000199397"/>
    </source>
</evidence>
<accession>A0A1H4GWZ7</accession>
<dbReference type="PANTHER" id="PTHR33055">
    <property type="entry name" value="TRANSPOSASE FOR INSERTION SEQUENCE ELEMENT IS1111A"/>
    <property type="match status" value="1"/>
</dbReference>
<name>A0A1H4GWZ7_9GAMM</name>
<evidence type="ECO:0000259" key="2">
    <source>
        <dbReference type="Pfam" id="PF01548"/>
    </source>
</evidence>
<dbReference type="PANTHER" id="PTHR33055:SF13">
    <property type="entry name" value="TRANSPOSASE"/>
    <property type="match status" value="1"/>
</dbReference>
<dbReference type="GO" id="GO:0003677">
    <property type="term" value="F:DNA binding"/>
    <property type="evidence" value="ECO:0007669"/>
    <property type="project" value="InterPro"/>
</dbReference>
<evidence type="ECO:0000256" key="1">
    <source>
        <dbReference type="SAM" id="Coils"/>
    </source>
</evidence>
<dbReference type="InterPro" id="IPR047650">
    <property type="entry name" value="Transpos_IS110"/>
</dbReference>
<organism evidence="4 5">
    <name type="scientific">Thiothrix caldifontis</name>
    <dbReference type="NCBI Taxonomy" id="525918"/>
    <lineage>
        <taxon>Bacteria</taxon>
        <taxon>Pseudomonadati</taxon>
        <taxon>Pseudomonadota</taxon>
        <taxon>Gammaproteobacteria</taxon>
        <taxon>Thiotrichales</taxon>
        <taxon>Thiotrichaceae</taxon>
        <taxon>Thiothrix</taxon>
    </lineage>
</organism>
<dbReference type="InterPro" id="IPR002525">
    <property type="entry name" value="Transp_IS110-like_N"/>
</dbReference>
<evidence type="ECO:0000313" key="4">
    <source>
        <dbReference type="EMBL" id="SEB14087.1"/>
    </source>
</evidence>
<dbReference type="RefSeq" id="WP_093071168.1">
    <property type="nucleotide sequence ID" value="NZ_FNQP01000048.1"/>
</dbReference>
<reference evidence="4 5" key="1">
    <citation type="submission" date="2016-10" db="EMBL/GenBank/DDBJ databases">
        <authorList>
            <person name="de Groot N.N."/>
        </authorList>
    </citation>
    <scope>NUCLEOTIDE SEQUENCE [LARGE SCALE GENOMIC DNA]</scope>
    <source>
        <strain evidence="4 5">DSM 21228</strain>
    </source>
</reference>
<feature type="domain" description="Transposase IS110-like N-terminal" evidence="2">
    <location>
        <begin position="12"/>
        <end position="152"/>
    </location>
</feature>
<gene>
    <name evidence="4" type="ORF">SAMN05660964_03785</name>
</gene>
<dbReference type="EMBL" id="FNQP01000048">
    <property type="protein sequence ID" value="SEB14087.1"/>
    <property type="molecule type" value="Genomic_DNA"/>
</dbReference>
<dbReference type="Pfam" id="PF01548">
    <property type="entry name" value="DEDD_Tnp_IS110"/>
    <property type="match status" value="1"/>
</dbReference>